<evidence type="ECO:0000259" key="3">
    <source>
        <dbReference type="PROSITE" id="PS51186"/>
    </source>
</evidence>
<dbReference type="Proteomes" id="UP001469365">
    <property type="component" value="Unassembled WGS sequence"/>
</dbReference>
<keyword evidence="5" id="KW-1185">Reference proteome</keyword>
<dbReference type="PROSITE" id="PS51186">
    <property type="entry name" value="GNAT"/>
    <property type="match status" value="1"/>
</dbReference>
<dbReference type="PANTHER" id="PTHR43877">
    <property type="entry name" value="AMINOALKYLPHOSPHONATE N-ACETYLTRANSFERASE-RELATED-RELATED"/>
    <property type="match status" value="1"/>
</dbReference>
<keyword evidence="1" id="KW-0808">Transferase</keyword>
<dbReference type="CDD" id="cd04301">
    <property type="entry name" value="NAT_SF"/>
    <property type="match status" value="1"/>
</dbReference>
<dbReference type="EMBL" id="JBBPCC010000037">
    <property type="protein sequence ID" value="MEK8132890.1"/>
    <property type="molecule type" value="Genomic_DNA"/>
</dbReference>
<evidence type="ECO:0000256" key="1">
    <source>
        <dbReference type="ARBA" id="ARBA00022679"/>
    </source>
</evidence>
<name>A0ABU9DVJ0_9BACL</name>
<dbReference type="InterPro" id="IPR050832">
    <property type="entry name" value="Bact_Acetyltransf"/>
</dbReference>
<gene>
    <name evidence="4" type="ORF">WMW72_33915</name>
</gene>
<proteinExistence type="predicted"/>
<protein>
    <submittedName>
        <fullName evidence="4">GNAT family N-acetyltransferase</fullName>
    </submittedName>
</protein>
<dbReference type="PANTHER" id="PTHR43877:SF2">
    <property type="entry name" value="AMINOALKYLPHOSPHONATE N-ACETYLTRANSFERASE-RELATED"/>
    <property type="match status" value="1"/>
</dbReference>
<feature type="domain" description="N-acetyltransferase" evidence="3">
    <location>
        <begin position="1"/>
        <end position="167"/>
    </location>
</feature>
<comment type="caution">
    <text evidence="4">The sequence shown here is derived from an EMBL/GenBank/DDBJ whole genome shotgun (WGS) entry which is preliminary data.</text>
</comment>
<sequence length="169" mass="19210">MMIRKAVTGDLIVIQDMIAQTVEVMHEEGSDQWNASYPTILHFEQDMEHQSLYVKEAEQGVIACITIDQKLAPSYLGIPWSEPDAPAATFHRLAVSPYARQGGLAKELIHFAESVAFAQGIRWMRIDTYSLNHKAQALFTRLGYVKRGELVYPDKSKPFYFYEKEVVGL</sequence>
<dbReference type="SUPFAM" id="SSF55729">
    <property type="entry name" value="Acyl-CoA N-acyltransferases (Nat)"/>
    <property type="match status" value="1"/>
</dbReference>
<accession>A0ABU9DVJ0</accession>
<dbReference type="RefSeq" id="WP_341420014.1">
    <property type="nucleotide sequence ID" value="NZ_JBBPCC010000037.1"/>
</dbReference>
<reference evidence="4 5" key="1">
    <citation type="submission" date="2024-04" db="EMBL/GenBank/DDBJ databases">
        <title>draft genome sequnece of Paenibacillus filicis.</title>
        <authorList>
            <person name="Kim D.-U."/>
        </authorList>
    </citation>
    <scope>NUCLEOTIDE SEQUENCE [LARGE SCALE GENOMIC DNA]</scope>
    <source>
        <strain evidence="4 5">KACC14197</strain>
    </source>
</reference>
<keyword evidence="2" id="KW-0012">Acyltransferase</keyword>
<organism evidence="4 5">
    <name type="scientific">Paenibacillus filicis</name>
    <dbReference type="NCBI Taxonomy" id="669464"/>
    <lineage>
        <taxon>Bacteria</taxon>
        <taxon>Bacillati</taxon>
        <taxon>Bacillota</taxon>
        <taxon>Bacilli</taxon>
        <taxon>Bacillales</taxon>
        <taxon>Paenibacillaceae</taxon>
        <taxon>Paenibacillus</taxon>
    </lineage>
</organism>
<evidence type="ECO:0000313" key="5">
    <source>
        <dbReference type="Proteomes" id="UP001469365"/>
    </source>
</evidence>
<dbReference type="InterPro" id="IPR016181">
    <property type="entry name" value="Acyl_CoA_acyltransferase"/>
</dbReference>
<evidence type="ECO:0000256" key="2">
    <source>
        <dbReference type="ARBA" id="ARBA00023315"/>
    </source>
</evidence>
<dbReference type="Pfam" id="PF00583">
    <property type="entry name" value="Acetyltransf_1"/>
    <property type="match status" value="1"/>
</dbReference>
<dbReference type="InterPro" id="IPR000182">
    <property type="entry name" value="GNAT_dom"/>
</dbReference>
<dbReference type="Gene3D" id="3.40.630.30">
    <property type="match status" value="1"/>
</dbReference>
<evidence type="ECO:0000313" key="4">
    <source>
        <dbReference type="EMBL" id="MEK8132890.1"/>
    </source>
</evidence>